<evidence type="ECO:0000313" key="6">
    <source>
        <dbReference type="EMBL" id="CAG6632322.1"/>
    </source>
</evidence>
<dbReference type="GO" id="GO:0061061">
    <property type="term" value="P:muscle structure development"/>
    <property type="evidence" value="ECO:0007669"/>
    <property type="project" value="TreeGrafter"/>
</dbReference>
<feature type="domain" description="PDZ" evidence="5">
    <location>
        <begin position="6"/>
        <end position="88"/>
    </location>
</feature>
<dbReference type="InterPro" id="IPR001478">
    <property type="entry name" value="PDZ"/>
</dbReference>
<name>A0A8D8QJF3_9HEMI</name>
<evidence type="ECO:0000259" key="5">
    <source>
        <dbReference type="PROSITE" id="PS50106"/>
    </source>
</evidence>
<reference evidence="6" key="1">
    <citation type="submission" date="2021-05" db="EMBL/GenBank/DDBJ databases">
        <authorList>
            <person name="Alioto T."/>
            <person name="Alioto T."/>
            <person name="Gomez Garrido J."/>
        </authorList>
    </citation>
    <scope>NUCLEOTIDE SEQUENCE</scope>
</reference>
<dbReference type="GO" id="GO:0005912">
    <property type="term" value="C:adherens junction"/>
    <property type="evidence" value="ECO:0007669"/>
    <property type="project" value="TreeGrafter"/>
</dbReference>
<dbReference type="Pfam" id="PF15936">
    <property type="entry name" value="DUF4749"/>
    <property type="match status" value="1"/>
</dbReference>
<keyword evidence="3" id="KW-0862">Zinc</keyword>
<keyword evidence="2" id="KW-0963">Cytoplasm</keyword>
<evidence type="ECO:0000256" key="2">
    <source>
        <dbReference type="ARBA" id="ARBA00022490"/>
    </source>
</evidence>
<dbReference type="AlphaFoldDB" id="A0A8D8QJF3"/>
<dbReference type="Gene3D" id="2.30.42.10">
    <property type="match status" value="1"/>
</dbReference>
<dbReference type="GO" id="GO:0030036">
    <property type="term" value="P:actin cytoskeleton organization"/>
    <property type="evidence" value="ECO:0007669"/>
    <property type="project" value="TreeGrafter"/>
</dbReference>
<dbReference type="InterPro" id="IPR031847">
    <property type="entry name" value="PDLI1-4/Zasp-like_mid"/>
</dbReference>
<dbReference type="GO" id="GO:0030018">
    <property type="term" value="C:Z disc"/>
    <property type="evidence" value="ECO:0007669"/>
    <property type="project" value="TreeGrafter"/>
</dbReference>
<dbReference type="SUPFAM" id="SSF50156">
    <property type="entry name" value="PDZ domain-like"/>
    <property type="match status" value="1"/>
</dbReference>
<dbReference type="InterPro" id="IPR050604">
    <property type="entry name" value="PDZ-LIM_domain"/>
</dbReference>
<accession>A0A8D8QJF3</accession>
<proteinExistence type="predicted"/>
<dbReference type="Pfam" id="PF00595">
    <property type="entry name" value="PDZ"/>
    <property type="match status" value="1"/>
</dbReference>
<evidence type="ECO:0000256" key="1">
    <source>
        <dbReference type="ARBA" id="ARBA00004496"/>
    </source>
</evidence>
<keyword evidence="3" id="KW-0479">Metal-binding</keyword>
<dbReference type="FunFam" id="2.30.42.10:FF:000055">
    <property type="entry name" value="PDZ and LIM domain protein 3"/>
    <property type="match status" value="1"/>
</dbReference>
<dbReference type="SMART" id="SM00228">
    <property type="entry name" value="PDZ"/>
    <property type="match status" value="1"/>
</dbReference>
<feature type="compositionally biased region" description="Low complexity" evidence="4">
    <location>
        <begin position="296"/>
        <end position="316"/>
    </location>
</feature>
<dbReference type="PANTHER" id="PTHR24214:SF38">
    <property type="entry name" value="PDZ AND LIM DOMAIN PROTEIN ZASP-RELATED"/>
    <property type="match status" value="1"/>
</dbReference>
<organism evidence="6">
    <name type="scientific">Cacopsylla melanoneura</name>
    <dbReference type="NCBI Taxonomy" id="428564"/>
    <lineage>
        <taxon>Eukaryota</taxon>
        <taxon>Metazoa</taxon>
        <taxon>Ecdysozoa</taxon>
        <taxon>Arthropoda</taxon>
        <taxon>Hexapoda</taxon>
        <taxon>Insecta</taxon>
        <taxon>Pterygota</taxon>
        <taxon>Neoptera</taxon>
        <taxon>Paraneoptera</taxon>
        <taxon>Hemiptera</taxon>
        <taxon>Sternorrhyncha</taxon>
        <taxon>Psylloidea</taxon>
        <taxon>Psyllidae</taxon>
        <taxon>Psyllinae</taxon>
        <taxon>Cacopsylla</taxon>
    </lineage>
</organism>
<dbReference type="EMBL" id="HBUF01613637">
    <property type="protein sequence ID" value="CAG6779339.1"/>
    <property type="molecule type" value="Transcribed_RNA"/>
</dbReference>
<sequence>MAQLITVKLSRYDSTPWGFRLQGGKDFGTPLIIQKVNGGSLAEKAGLIVGDALIKVNNTDVSNLKHKDAQDVIVRSGNSYEFTIQRGGVATSTWKPSVTPVGHVPTPTGIRTPSPALVTKTSLAYKGPPPTLIGSAHNVSPHPFNPSVNGHDGKTLVNKQYNSPVGIYSEESIAETLSAQAEVLAGGVLGVNFKKNEKNYQPNSSEVLKMVQEADQEPKSPEPVGSTRSYFATHSHATGGRAVSPRPVTPCAQQLGLTRSPVVPDVPQCGECSNLISGKKPPANTISAALTSHTTAPKSPVSAPKSPISAPSYQAPPSLPPYSPSPTSFSGPKPFGAPSNTKSTSGTVYSY</sequence>
<dbReference type="SMART" id="SM00735">
    <property type="entry name" value="ZM"/>
    <property type="match status" value="1"/>
</dbReference>
<comment type="subcellular location">
    <subcellularLocation>
        <location evidence="1">Cytoplasm</location>
    </subcellularLocation>
</comment>
<dbReference type="InterPro" id="IPR036034">
    <property type="entry name" value="PDZ_sf"/>
</dbReference>
<protein>
    <submittedName>
        <fullName evidence="6">PDZ and LIM domain protein Zasp</fullName>
    </submittedName>
</protein>
<dbReference type="EMBL" id="HBUF01272882">
    <property type="protein sequence ID" value="CAG6685666.1"/>
    <property type="molecule type" value="Transcribed_RNA"/>
</dbReference>
<evidence type="ECO:0000256" key="4">
    <source>
        <dbReference type="SAM" id="MobiDB-lite"/>
    </source>
</evidence>
<keyword evidence="3" id="KW-0440">LIM domain</keyword>
<dbReference type="GO" id="GO:0051371">
    <property type="term" value="F:muscle alpha-actinin binding"/>
    <property type="evidence" value="ECO:0007669"/>
    <property type="project" value="TreeGrafter"/>
</dbReference>
<dbReference type="InterPro" id="IPR006643">
    <property type="entry name" value="Zasp-like_motif"/>
</dbReference>
<evidence type="ECO:0000256" key="3">
    <source>
        <dbReference type="ARBA" id="ARBA00023038"/>
    </source>
</evidence>
<dbReference type="GO" id="GO:0003779">
    <property type="term" value="F:actin binding"/>
    <property type="evidence" value="ECO:0007669"/>
    <property type="project" value="TreeGrafter"/>
</dbReference>
<dbReference type="PROSITE" id="PS50106">
    <property type="entry name" value="PDZ"/>
    <property type="match status" value="1"/>
</dbReference>
<feature type="region of interest" description="Disordered" evidence="4">
    <location>
        <begin position="292"/>
        <end position="351"/>
    </location>
</feature>
<dbReference type="CDD" id="cd23068">
    <property type="entry name" value="PDZ_ZASP52-like"/>
    <property type="match status" value="1"/>
</dbReference>
<feature type="compositionally biased region" description="Polar residues" evidence="4">
    <location>
        <begin position="338"/>
        <end position="351"/>
    </location>
</feature>
<dbReference type="PANTHER" id="PTHR24214">
    <property type="entry name" value="PDZ AND LIM DOMAIN PROTEIN ZASP"/>
    <property type="match status" value="1"/>
</dbReference>
<dbReference type="GO" id="GO:0001725">
    <property type="term" value="C:stress fiber"/>
    <property type="evidence" value="ECO:0007669"/>
    <property type="project" value="TreeGrafter"/>
</dbReference>
<dbReference type="EMBL" id="HBUF01079380">
    <property type="protein sequence ID" value="CAG6632322.1"/>
    <property type="molecule type" value="Transcribed_RNA"/>
</dbReference>
<dbReference type="GO" id="GO:0031941">
    <property type="term" value="C:filamentous actin"/>
    <property type="evidence" value="ECO:0007669"/>
    <property type="project" value="TreeGrafter"/>
</dbReference>